<evidence type="ECO:0000259" key="5">
    <source>
        <dbReference type="Pfam" id="PF04542"/>
    </source>
</evidence>
<evidence type="ECO:0000313" key="7">
    <source>
        <dbReference type="EMBL" id="MDB8743902.1"/>
    </source>
</evidence>
<name>A0AAW6EAA9_9FIRM</name>
<accession>A0AAW6EAA9</accession>
<dbReference type="SUPFAM" id="SSF88946">
    <property type="entry name" value="Sigma2 domain of RNA polymerase sigma factors"/>
    <property type="match status" value="1"/>
</dbReference>
<protein>
    <submittedName>
        <fullName evidence="7">RNA polymerase sigma factor</fullName>
    </submittedName>
</protein>
<dbReference type="InterPro" id="IPR013324">
    <property type="entry name" value="RNA_pol_sigma_r3/r4-like"/>
</dbReference>
<comment type="similarity">
    <text evidence="1">Belongs to the sigma-70 factor family. ECF subfamily.</text>
</comment>
<dbReference type="AlphaFoldDB" id="A0AAW6EAA9"/>
<dbReference type="Proteomes" id="UP001211015">
    <property type="component" value="Unassembled WGS sequence"/>
</dbReference>
<evidence type="ECO:0000256" key="4">
    <source>
        <dbReference type="ARBA" id="ARBA00023163"/>
    </source>
</evidence>
<dbReference type="InterPro" id="IPR013325">
    <property type="entry name" value="RNA_pol_sigma_r2"/>
</dbReference>
<sequence>MKEKNIGAAYEMYFDMVYRICYLYMNGCGADSEDACQQVFLKYMEHGGGFDSGEHEKAWLIVTAQNTCKSMLRRVYRRHVSLSEAENVMVEDKADGIMEEILKLPEKEKTAIYLHYYEGYSGAEIARLLKCRESTIFSYLHRGRKRLKKRLEEQL</sequence>
<dbReference type="PANTHER" id="PTHR43133">
    <property type="entry name" value="RNA POLYMERASE ECF-TYPE SIGMA FACTO"/>
    <property type="match status" value="1"/>
</dbReference>
<dbReference type="GO" id="GO:0006352">
    <property type="term" value="P:DNA-templated transcription initiation"/>
    <property type="evidence" value="ECO:0007669"/>
    <property type="project" value="InterPro"/>
</dbReference>
<dbReference type="Pfam" id="PF04542">
    <property type="entry name" value="Sigma70_r2"/>
    <property type="match status" value="1"/>
</dbReference>
<feature type="domain" description="RNA polymerase sigma-70 region 2" evidence="5">
    <location>
        <begin position="10"/>
        <end position="75"/>
    </location>
</feature>
<dbReference type="InterPro" id="IPR039425">
    <property type="entry name" value="RNA_pol_sigma-70-like"/>
</dbReference>
<comment type="caution">
    <text evidence="7">The sequence shown here is derived from an EMBL/GenBank/DDBJ whole genome shotgun (WGS) entry which is preliminary data.</text>
</comment>
<dbReference type="InterPro" id="IPR013249">
    <property type="entry name" value="RNA_pol_sigma70_r4_t2"/>
</dbReference>
<dbReference type="InterPro" id="IPR036388">
    <property type="entry name" value="WH-like_DNA-bd_sf"/>
</dbReference>
<dbReference type="Gene3D" id="1.10.10.10">
    <property type="entry name" value="Winged helix-like DNA-binding domain superfamily/Winged helix DNA-binding domain"/>
    <property type="match status" value="1"/>
</dbReference>
<dbReference type="GO" id="GO:0016987">
    <property type="term" value="F:sigma factor activity"/>
    <property type="evidence" value="ECO:0007669"/>
    <property type="project" value="UniProtKB-KW"/>
</dbReference>
<dbReference type="Gene3D" id="1.10.1740.10">
    <property type="match status" value="1"/>
</dbReference>
<dbReference type="Pfam" id="PF08281">
    <property type="entry name" value="Sigma70_r4_2"/>
    <property type="match status" value="1"/>
</dbReference>
<dbReference type="EMBL" id="JAQMLV010000003">
    <property type="protein sequence ID" value="MDB8743902.1"/>
    <property type="molecule type" value="Genomic_DNA"/>
</dbReference>
<dbReference type="CDD" id="cd06171">
    <property type="entry name" value="Sigma70_r4"/>
    <property type="match status" value="1"/>
</dbReference>
<reference evidence="7" key="1">
    <citation type="submission" date="2023-01" db="EMBL/GenBank/DDBJ databases">
        <title>Human gut microbiome strain richness.</title>
        <authorList>
            <person name="Chen-Liaw A."/>
        </authorList>
    </citation>
    <scope>NUCLEOTIDE SEQUENCE</scope>
    <source>
        <strain evidence="7">1001275st1_F4_1001275B_160808</strain>
    </source>
</reference>
<dbReference type="PANTHER" id="PTHR43133:SF60">
    <property type="entry name" value="RNA POLYMERASE SIGMA FACTOR SIGV"/>
    <property type="match status" value="1"/>
</dbReference>
<evidence type="ECO:0000259" key="6">
    <source>
        <dbReference type="Pfam" id="PF08281"/>
    </source>
</evidence>
<dbReference type="InterPro" id="IPR007627">
    <property type="entry name" value="RNA_pol_sigma70_r2"/>
</dbReference>
<dbReference type="NCBIfam" id="TIGR02937">
    <property type="entry name" value="sigma70-ECF"/>
    <property type="match status" value="1"/>
</dbReference>
<keyword evidence="4" id="KW-0804">Transcription</keyword>
<feature type="domain" description="RNA polymerase sigma factor 70 region 4 type 2" evidence="6">
    <location>
        <begin position="97"/>
        <end position="147"/>
    </location>
</feature>
<evidence type="ECO:0000313" key="8">
    <source>
        <dbReference type="Proteomes" id="UP001211015"/>
    </source>
</evidence>
<evidence type="ECO:0000256" key="3">
    <source>
        <dbReference type="ARBA" id="ARBA00023082"/>
    </source>
</evidence>
<dbReference type="InterPro" id="IPR014284">
    <property type="entry name" value="RNA_pol_sigma-70_dom"/>
</dbReference>
<organism evidence="7 8">
    <name type="scientific">Ruminococcus bicirculans</name>
    <name type="common">ex Wegman et al. 2014</name>
    <dbReference type="NCBI Taxonomy" id="1160721"/>
    <lineage>
        <taxon>Bacteria</taxon>
        <taxon>Bacillati</taxon>
        <taxon>Bacillota</taxon>
        <taxon>Clostridia</taxon>
        <taxon>Eubacteriales</taxon>
        <taxon>Oscillospiraceae</taxon>
        <taxon>Ruminococcus</taxon>
    </lineage>
</organism>
<proteinExistence type="inferred from homology"/>
<dbReference type="RefSeq" id="WP_195387786.1">
    <property type="nucleotide sequence ID" value="NZ_DAWCAW010000184.1"/>
</dbReference>
<gene>
    <name evidence="7" type="ORF">PNU62_02620</name>
</gene>
<keyword evidence="2" id="KW-0805">Transcription regulation</keyword>
<evidence type="ECO:0000256" key="2">
    <source>
        <dbReference type="ARBA" id="ARBA00023015"/>
    </source>
</evidence>
<evidence type="ECO:0000256" key="1">
    <source>
        <dbReference type="ARBA" id="ARBA00010641"/>
    </source>
</evidence>
<dbReference type="SUPFAM" id="SSF88659">
    <property type="entry name" value="Sigma3 and sigma4 domains of RNA polymerase sigma factors"/>
    <property type="match status" value="1"/>
</dbReference>
<dbReference type="GO" id="GO:0003677">
    <property type="term" value="F:DNA binding"/>
    <property type="evidence" value="ECO:0007669"/>
    <property type="project" value="InterPro"/>
</dbReference>
<keyword evidence="3" id="KW-0731">Sigma factor</keyword>